<sequence length="153" mass="16630">MRALHALLIAASGAGALSVEKPRLVNGGSNSDFITTASLVEFQWLMGDSDPSHINYNMEGTKRNYTVGTNTTTDAGQWGSMTITMNNFSPDTYQLVFYETNTERELAKSSEFEVHSEDDAPDAAQHAHVRGRTLSIITPLLSLALLSLSQGVH</sequence>
<protein>
    <submittedName>
        <fullName evidence="2">Uncharacterized protein</fullName>
    </submittedName>
</protein>
<keyword evidence="1" id="KW-0732">Signal</keyword>
<dbReference type="AlphaFoldDB" id="A0A0D7BLY1"/>
<dbReference type="EMBL" id="KN880457">
    <property type="protein sequence ID" value="KIY71190.1"/>
    <property type="molecule type" value="Genomic_DNA"/>
</dbReference>
<evidence type="ECO:0000313" key="3">
    <source>
        <dbReference type="Proteomes" id="UP000054007"/>
    </source>
</evidence>
<keyword evidence="3" id="KW-1185">Reference proteome</keyword>
<accession>A0A0D7BLY1</accession>
<gene>
    <name evidence="2" type="ORF">CYLTODRAFT_487408</name>
</gene>
<feature type="chain" id="PRO_5002317535" evidence="1">
    <location>
        <begin position="17"/>
        <end position="153"/>
    </location>
</feature>
<name>A0A0D7BLY1_9AGAR</name>
<evidence type="ECO:0000313" key="2">
    <source>
        <dbReference type="EMBL" id="KIY71190.1"/>
    </source>
</evidence>
<evidence type="ECO:0000256" key="1">
    <source>
        <dbReference type="SAM" id="SignalP"/>
    </source>
</evidence>
<feature type="signal peptide" evidence="1">
    <location>
        <begin position="1"/>
        <end position="16"/>
    </location>
</feature>
<organism evidence="2 3">
    <name type="scientific">Cylindrobasidium torrendii FP15055 ss-10</name>
    <dbReference type="NCBI Taxonomy" id="1314674"/>
    <lineage>
        <taxon>Eukaryota</taxon>
        <taxon>Fungi</taxon>
        <taxon>Dikarya</taxon>
        <taxon>Basidiomycota</taxon>
        <taxon>Agaricomycotina</taxon>
        <taxon>Agaricomycetes</taxon>
        <taxon>Agaricomycetidae</taxon>
        <taxon>Agaricales</taxon>
        <taxon>Marasmiineae</taxon>
        <taxon>Physalacriaceae</taxon>
        <taxon>Cylindrobasidium</taxon>
    </lineage>
</organism>
<dbReference type="Proteomes" id="UP000054007">
    <property type="component" value="Unassembled WGS sequence"/>
</dbReference>
<proteinExistence type="predicted"/>
<reference evidence="2 3" key="1">
    <citation type="journal article" date="2015" name="Fungal Genet. Biol.">
        <title>Evolution of novel wood decay mechanisms in Agaricales revealed by the genome sequences of Fistulina hepatica and Cylindrobasidium torrendii.</title>
        <authorList>
            <person name="Floudas D."/>
            <person name="Held B.W."/>
            <person name="Riley R."/>
            <person name="Nagy L.G."/>
            <person name="Koehler G."/>
            <person name="Ransdell A.S."/>
            <person name="Younus H."/>
            <person name="Chow J."/>
            <person name="Chiniquy J."/>
            <person name="Lipzen A."/>
            <person name="Tritt A."/>
            <person name="Sun H."/>
            <person name="Haridas S."/>
            <person name="LaButti K."/>
            <person name="Ohm R.A."/>
            <person name="Kues U."/>
            <person name="Blanchette R.A."/>
            <person name="Grigoriev I.V."/>
            <person name="Minto R.E."/>
            <person name="Hibbett D.S."/>
        </authorList>
    </citation>
    <scope>NUCLEOTIDE SEQUENCE [LARGE SCALE GENOMIC DNA]</scope>
    <source>
        <strain evidence="2 3">FP15055 ss-10</strain>
    </source>
</reference>